<keyword evidence="5" id="KW-0325">Glycoprotein</keyword>
<dbReference type="InterPro" id="IPR042269">
    <property type="entry name" value="Ser_carbopepase_S28_SKS"/>
</dbReference>
<evidence type="ECO:0000256" key="4">
    <source>
        <dbReference type="ARBA" id="ARBA00022801"/>
    </source>
</evidence>
<evidence type="ECO:0000256" key="5">
    <source>
        <dbReference type="ARBA" id="ARBA00023180"/>
    </source>
</evidence>
<gene>
    <name evidence="6" type="ORF">HPB48_027116</name>
</gene>
<dbReference type="GO" id="GO:0008239">
    <property type="term" value="F:dipeptidyl-peptidase activity"/>
    <property type="evidence" value="ECO:0007669"/>
    <property type="project" value="TreeGrafter"/>
</dbReference>
<organism evidence="6 7">
    <name type="scientific">Haemaphysalis longicornis</name>
    <name type="common">Bush tick</name>
    <dbReference type="NCBI Taxonomy" id="44386"/>
    <lineage>
        <taxon>Eukaryota</taxon>
        <taxon>Metazoa</taxon>
        <taxon>Ecdysozoa</taxon>
        <taxon>Arthropoda</taxon>
        <taxon>Chelicerata</taxon>
        <taxon>Arachnida</taxon>
        <taxon>Acari</taxon>
        <taxon>Parasitiformes</taxon>
        <taxon>Ixodida</taxon>
        <taxon>Ixodoidea</taxon>
        <taxon>Ixodidae</taxon>
        <taxon>Haemaphysalinae</taxon>
        <taxon>Haemaphysalis</taxon>
    </lineage>
</organism>
<dbReference type="OMA" id="ECTEIIW"/>
<dbReference type="GO" id="GO:0006508">
    <property type="term" value="P:proteolysis"/>
    <property type="evidence" value="ECO:0007669"/>
    <property type="project" value="UniProtKB-KW"/>
</dbReference>
<keyword evidence="7" id="KW-1185">Reference proteome</keyword>
<dbReference type="Proteomes" id="UP000821853">
    <property type="component" value="Unassembled WGS sequence"/>
</dbReference>
<evidence type="ECO:0000313" key="6">
    <source>
        <dbReference type="EMBL" id="KAH9385079.1"/>
    </source>
</evidence>
<dbReference type="Gene3D" id="3.40.50.1820">
    <property type="entry name" value="alpha/beta hydrolase"/>
    <property type="match status" value="1"/>
</dbReference>
<dbReference type="SUPFAM" id="SSF53474">
    <property type="entry name" value="alpha/beta-Hydrolases"/>
    <property type="match status" value="1"/>
</dbReference>
<dbReference type="InterPro" id="IPR008758">
    <property type="entry name" value="Peptidase_S28"/>
</dbReference>
<evidence type="ECO:0000256" key="3">
    <source>
        <dbReference type="ARBA" id="ARBA00022729"/>
    </source>
</evidence>
<dbReference type="PANTHER" id="PTHR11010:SF120">
    <property type="entry name" value="LYSOSOMAL PRO-X CARBOXYPEPTIDASE"/>
    <property type="match status" value="1"/>
</dbReference>
<keyword evidence="2" id="KW-0645">Protease</keyword>
<dbReference type="InterPro" id="IPR029058">
    <property type="entry name" value="AB_hydrolase_fold"/>
</dbReference>
<evidence type="ECO:0000313" key="7">
    <source>
        <dbReference type="Proteomes" id="UP000821853"/>
    </source>
</evidence>
<dbReference type="GO" id="GO:0070008">
    <property type="term" value="F:serine-type exopeptidase activity"/>
    <property type="evidence" value="ECO:0007669"/>
    <property type="project" value="InterPro"/>
</dbReference>
<reference evidence="6 7" key="1">
    <citation type="journal article" date="2020" name="Cell">
        <title>Large-Scale Comparative Analyses of Tick Genomes Elucidate Their Genetic Diversity and Vector Capacities.</title>
        <authorList>
            <consortium name="Tick Genome and Microbiome Consortium (TIGMIC)"/>
            <person name="Jia N."/>
            <person name="Wang J."/>
            <person name="Shi W."/>
            <person name="Du L."/>
            <person name="Sun Y."/>
            <person name="Zhan W."/>
            <person name="Jiang J.F."/>
            <person name="Wang Q."/>
            <person name="Zhang B."/>
            <person name="Ji P."/>
            <person name="Bell-Sakyi L."/>
            <person name="Cui X.M."/>
            <person name="Yuan T.T."/>
            <person name="Jiang B.G."/>
            <person name="Yang W.F."/>
            <person name="Lam T.T."/>
            <person name="Chang Q.C."/>
            <person name="Ding S.J."/>
            <person name="Wang X.J."/>
            <person name="Zhu J.G."/>
            <person name="Ruan X.D."/>
            <person name="Zhao L."/>
            <person name="Wei J.T."/>
            <person name="Ye R.Z."/>
            <person name="Que T.C."/>
            <person name="Du C.H."/>
            <person name="Zhou Y.H."/>
            <person name="Cheng J.X."/>
            <person name="Dai P.F."/>
            <person name="Guo W.B."/>
            <person name="Han X.H."/>
            <person name="Huang E.J."/>
            <person name="Li L.F."/>
            <person name="Wei W."/>
            <person name="Gao Y.C."/>
            <person name="Liu J.Z."/>
            <person name="Shao H.Z."/>
            <person name="Wang X."/>
            <person name="Wang C.C."/>
            <person name="Yang T.C."/>
            <person name="Huo Q.B."/>
            <person name="Li W."/>
            <person name="Chen H.Y."/>
            <person name="Chen S.E."/>
            <person name="Zhou L.G."/>
            <person name="Ni X.B."/>
            <person name="Tian J.H."/>
            <person name="Sheng Y."/>
            <person name="Liu T."/>
            <person name="Pan Y.S."/>
            <person name="Xia L.Y."/>
            <person name="Li J."/>
            <person name="Zhao F."/>
            <person name="Cao W.C."/>
        </authorList>
    </citation>
    <scope>NUCLEOTIDE SEQUENCE [LARGE SCALE GENOMIC DNA]</scope>
    <source>
        <strain evidence="6">HaeL-2018</strain>
    </source>
</reference>
<keyword evidence="4" id="KW-0378">Hydrolase</keyword>
<comment type="caution">
    <text evidence="6">The sequence shown here is derived from an EMBL/GenBank/DDBJ whole genome shotgun (WGS) entry which is preliminary data.</text>
</comment>
<dbReference type="Gene3D" id="1.20.120.980">
    <property type="entry name" value="Serine carboxypeptidase S28, SKS domain"/>
    <property type="match status" value="1"/>
</dbReference>
<name>A0A9J6H341_HAELO</name>
<dbReference type="AlphaFoldDB" id="A0A9J6H341"/>
<dbReference type="PANTHER" id="PTHR11010">
    <property type="entry name" value="PROTEASE S28 PRO-X CARBOXYPEPTIDASE-RELATED"/>
    <property type="match status" value="1"/>
</dbReference>
<accession>A0A9J6H341</accession>
<dbReference type="VEuPathDB" id="VectorBase:HLOH_055447"/>
<proteinExistence type="inferred from homology"/>
<sequence length="182" mass="20763">MFFQNTCLFTAEDGRQTLQEKFQLCEALNESSYLDFRDWARDTYTFLAMVNYPFSANLIGELPAFPVKAACNLLRNQPAEGEAAVDGSAKVMNLFYNSSGNRPCMDIHLVSKQLAWNFQECTEIIWPTCSDGIHDMFYPREWNAEEYVAGCQERFGVTPQFDKITTTYPVPDLQTASNIVFT</sequence>
<keyword evidence="3" id="KW-0732">Signal</keyword>
<dbReference type="OrthoDB" id="6498099at2759"/>
<comment type="similarity">
    <text evidence="1">Belongs to the peptidase S28 family.</text>
</comment>
<dbReference type="Pfam" id="PF05577">
    <property type="entry name" value="Peptidase_S28"/>
    <property type="match status" value="1"/>
</dbReference>
<dbReference type="EMBL" id="JABSTR010003828">
    <property type="protein sequence ID" value="KAH9385079.1"/>
    <property type="molecule type" value="Genomic_DNA"/>
</dbReference>
<protein>
    <submittedName>
        <fullName evidence="6">Uncharacterized protein</fullName>
    </submittedName>
</protein>
<evidence type="ECO:0000256" key="1">
    <source>
        <dbReference type="ARBA" id="ARBA00011079"/>
    </source>
</evidence>
<evidence type="ECO:0000256" key="2">
    <source>
        <dbReference type="ARBA" id="ARBA00022670"/>
    </source>
</evidence>